<evidence type="ECO:0000256" key="8">
    <source>
        <dbReference type="ARBA" id="ARBA00022692"/>
    </source>
</evidence>
<evidence type="ECO:0000256" key="11">
    <source>
        <dbReference type="ARBA" id="ARBA00022741"/>
    </source>
</evidence>
<keyword evidence="5" id="KW-1003">Cell membrane</keyword>
<evidence type="ECO:0000256" key="4">
    <source>
        <dbReference type="ARBA" id="ARBA00012513"/>
    </source>
</evidence>
<evidence type="ECO:0000256" key="6">
    <source>
        <dbReference type="ARBA" id="ARBA00022527"/>
    </source>
</evidence>
<dbReference type="Gene3D" id="2.60.120.200">
    <property type="match status" value="1"/>
</dbReference>
<keyword evidence="14 19" id="KW-1133">Transmembrane helix</keyword>
<feature type="chain" id="PRO_5046290398" description="non-specific serine/threonine protein kinase" evidence="20">
    <location>
        <begin position="20"/>
        <end position="661"/>
    </location>
</feature>
<evidence type="ECO:0000256" key="2">
    <source>
        <dbReference type="ARBA" id="ARBA00008536"/>
    </source>
</evidence>
<evidence type="ECO:0000256" key="20">
    <source>
        <dbReference type="SAM" id="SignalP"/>
    </source>
</evidence>
<dbReference type="Proteomes" id="UP001227230">
    <property type="component" value="Chromosome 4"/>
</dbReference>
<evidence type="ECO:0000256" key="19">
    <source>
        <dbReference type="SAM" id="Phobius"/>
    </source>
</evidence>
<accession>A0ABY9BR40</accession>
<keyword evidence="7" id="KW-0808">Transferase</keyword>
<dbReference type="InterPro" id="IPR011009">
    <property type="entry name" value="Kinase-like_dom_sf"/>
</dbReference>
<comment type="similarity">
    <text evidence="3">In the C-terminal section; belongs to the protein kinase superfamily. Ser/Thr protein kinase family.</text>
</comment>
<evidence type="ECO:0000256" key="13">
    <source>
        <dbReference type="ARBA" id="ARBA00022840"/>
    </source>
</evidence>
<dbReference type="Gene3D" id="1.10.510.10">
    <property type="entry name" value="Transferase(Phosphotransferase) domain 1"/>
    <property type="match status" value="1"/>
</dbReference>
<sequence length="661" mass="71861">MFMLLVVCGFLNQAAFSLAEPISFSFSSFDPGNCGTGSKLICMGSVTAGEGYLNITPQPPHENETSPTSSTNMVGRVLYRHPVQAWPALITTTFTVRISPFPNSTGSGDGMAFIMAQDSQPSPAGSFGSFLGILDRSTEGGVVRQLAVELDTYMNEFDPDANHIGIDTTSIAIPIAAKSLSGTGVDLKSGREVKVKIDYDGWRETLHISVGYAGNPLLSFLNHSIALSDTVPSSVYVGFTGSTGTVSETHQVLDWAFTSIPITCSSSKCSGNDKTKTILIIVFPVTVAMLVLVMCGILSVLRVVKRRNGRIDREDFESRSRSAANVPKMFTYKQLSKATHNFSKENLLGAGGFGTVYKGILSDHPSPIAVKKISATSKQGEREYLAEICTIGRLRHKNIVQLQGWCHEGKHLLLVYEYMSNGSLDRFIGRCFLDWKTRFKILTGLASALLYLHEECGNPVVHRDVKPNNIMLDSDYNAQLGDFGLARLLQNDASVTTMLAGTPGYLAPEVGFTGKATPDSDVYSFGMVVLEVVCGRRSRGITEETSLVDYVWILHGKDALLQCVDSMLKGEFDEEQVKRTLVVGLACLHPDFMLRPRMRKVIQILLNPNEPLMDLPEARPSGIFVPVPSSAATVTDFGSFAASASYSNGKMADETEVQYGL</sequence>
<protein>
    <recommendedName>
        <fullName evidence="4">non-specific serine/threonine protein kinase</fullName>
        <ecNumber evidence="4">2.7.11.1</ecNumber>
    </recommendedName>
</protein>
<dbReference type="InterPro" id="IPR017441">
    <property type="entry name" value="Protein_kinase_ATP_BS"/>
</dbReference>
<evidence type="ECO:0000256" key="7">
    <source>
        <dbReference type="ARBA" id="ARBA00022679"/>
    </source>
</evidence>
<evidence type="ECO:0000256" key="5">
    <source>
        <dbReference type="ARBA" id="ARBA00022475"/>
    </source>
</evidence>
<evidence type="ECO:0000256" key="12">
    <source>
        <dbReference type="ARBA" id="ARBA00022777"/>
    </source>
</evidence>
<evidence type="ECO:0000256" key="17">
    <source>
        <dbReference type="ARBA" id="ARBA00023180"/>
    </source>
</evidence>
<dbReference type="Pfam" id="PF00069">
    <property type="entry name" value="Pkinase"/>
    <property type="match status" value="1"/>
</dbReference>
<dbReference type="PROSITE" id="PS50011">
    <property type="entry name" value="PROTEIN_KINASE_DOM"/>
    <property type="match status" value="1"/>
</dbReference>
<feature type="transmembrane region" description="Helical" evidence="19">
    <location>
        <begin position="278"/>
        <end position="304"/>
    </location>
</feature>
<comment type="similarity">
    <text evidence="2">In the N-terminal section; belongs to the leguminous lectin family.</text>
</comment>
<keyword evidence="10" id="KW-0430">Lectin</keyword>
<dbReference type="SMART" id="SM00220">
    <property type="entry name" value="S_TKc"/>
    <property type="match status" value="1"/>
</dbReference>
<feature type="domain" description="Protein kinase" evidence="21">
    <location>
        <begin position="342"/>
        <end position="592"/>
    </location>
</feature>
<keyword evidence="15 19" id="KW-0472">Membrane</keyword>
<evidence type="ECO:0000256" key="10">
    <source>
        <dbReference type="ARBA" id="ARBA00022734"/>
    </source>
</evidence>
<keyword evidence="11 18" id="KW-0547">Nucleotide-binding</keyword>
<keyword evidence="6" id="KW-0723">Serine/threonine-protein kinase</keyword>
<evidence type="ECO:0000256" key="9">
    <source>
        <dbReference type="ARBA" id="ARBA00022729"/>
    </source>
</evidence>
<dbReference type="SUPFAM" id="SSF49899">
    <property type="entry name" value="Concanavalin A-like lectins/glucanases"/>
    <property type="match status" value="1"/>
</dbReference>
<proteinExistence type="inferred from homology"/>
<evidence type="ECO:0000256" key="18">
    <source>
        <dbReference type="PROSITE-ProRule" id="PRU10141"/>
    </source>
</evidence>
<dbReference type="CDD" id="cd14066">
    <property type="entry name" value="STKc_IRAK"/>
    <property type="match status" value="1"/>
</dbReference>
<organism evidence="22 23">
    <name type="scientific">Vitis vinifera</name>
    <name type="common">Grape</name>
    <dbReference type="NCBI Taxonomy" id="29760"/>
    <lineage>
        <taxon>Eukaryota</taxon>
        <taxon>Viridiplantae</taxon>
        <taxon>Streptophyta</taxon>
        <taxon>Embryophyta</taxon>
        <taxon>Tracheophyta</taxon>
        <taxon>Spermatophyta</taxon>
        <taxon>Magnoliopsida</taxon>
        <taxon>eudicotyledons</taxon>
        <taxon>Gunneridae</taxon>
        <taxon>Pentapetalae</taxon>
        <taxon>rosids</taxon>
        <taxon>Vitales</taxon>
        <taxon>Vitaceae</taxon>
        <taxon>Viteae</taxon>
        <taxon>Vitis</taxon>
    </lineage>
</organism>
<evidence type="ECO:0000313" key="22">
    <source>
        <dbReference type="EMBL" id="WJZ85246.1"/>
    </source>
</evidence>
<evidence type="ECO:0000256" key="3">
    <source>
        <dbReference type="ARBA" id="ARBA00010217"/>
    </source>
</evidence>
<dbReference type="InterPro" id="IPR013320">
    <property type="entry name" value="ConA-like_dom_sf"/>
</dbReference>
<keyword evidence="23" id="KW-1185">Reference proteome</keyword>
<evidence type="ECO:0000313" key="23">
    <source>
        <dbReference type="Proteomes" id="UP001227230"/>
    </source>
</evidence>
<reference evidence="22 23" key="1">
    <citation type="journal article" date="2023" name="Hortic Res">
        <title>The complete reference genome for grapevine (Vitis vinifera L.) genetics and breeding.</title>
        <authorList>
            <person name="Shi X."/>
            <person name="Cao S."/>
            <person name="Wang X."/>
            <person name="Huang S."/>
            <person name="Wang Y."/>
            <person name="Liu Z."/>
            <person name="Liu W."/>
            <person name="Leng X."/>
            <person name="Peng Y."/>
            <person name="Wang N."/>
            <person name="Wang Y."/>
            <person name="Ma Z."/>
            <person name="Xu X."/>
            <person name="Zhang F."/>
            <person name="Xue H."/>
            <person name="Zhong H."/>
            <person name="Wang Y."/>
            <person name="Zhang K."/>
            <person name="Velt A."/>
            <person name="Avia K."/>
            <person name="Holtgrawe D."/>
            <person name="Grimplet J."/>
            <person name="Matus J.T."/>
            <person name="Ware D."/>
            <person name="Wu X."/>
            <person name="Wang H."/>
            <person name="Liu C."/>
            <person name="Fang Y."/>
            <person name="Rustenholz C."/>
            <person name="Cheng Z."/>
            <person name="Xiao H."/>
            <person name="Zhou Y."/>
        </authorList>
    </citation>
    <scope>NUCLEOTIDE SEQUENCE [LARGE SCALE GENOMIC DNA]</scope>
    <source>
        <strain evidence="23">cv. Pinot noir / PN40024</strain>
        <tissue evidence="22">Leaf</tissue>
    </source>
</reference>
<evidence type="ECO:0000256" key="16">
    <source>
        <dbReference type="ARBA" id="ARBA00023170"/>
    </source>
</evidence>
<keyword evidence="8 19" id="KW-0812">Transmembrane</keyword>
<keyword evidence="9 20" id="KW-0732">Signal</keyword>
<dbReference type="SUPFAM" id="SSF56112">
    <property type="entry name" value="Protein kinase-like (PK-like)"/>
    <property type="match status" value="1"/>
</dbReference>
<dbReference type="InterPro" id="IPR019825">
    <property type="entry name" value="Lectin_legB_Mn/Ca_BS"/>
</dbReference>
<keyword evidence="12" id="KW-0418">Kinase</keyword>
<keyword evidence="16" id="KW-0675">Receptor</keyword>
<evidence type="ECO:0000259" key="21">
    <source>
        <dbReference type="PROSITE" id="PS50011"/>
    </source>
</evidence>
<dbReference type="InterPro" id="IPR050528">
    <property type="entry name" value="L-type_Lectin-RKs"/>
</dbReference>
<dbReference type="Pfam" id="PF00139">
    <property type="entry name" value="Lectin_legB"/>
    <property type="match status" value="1"/>
</dbReference>
<name>A0ABY9BR40_VITVI</name>
<dbReference type="PROSITE" id="PS00307">
    <property type="entry name" value="LECTIN_LEGUME_BETA"/>
    <property type="match status" value="1"/>
</dbReference>
<dbReference type="Gene3D" id="3.30.200.20">
    <property type="entry name" value="Phosphorylase Kinase, domain 1"/>
    <property type="match status" value="1"/>
</dbReference>
<dbReference type="InterPro" id="IPR001220">
    <property type="entry name" value="Legume_lectin_dom"/>
</dbReference>
<gene>
    <name evidence="22" type="ORF">VitviT2T_004792</name>
</gene>
<dbReference type="PROSITE" id="PS00108">
    <property type="entry name" value="PROTEIN_KINASE_ST"/>
    <property type="match status" value="1"/>
</dbReference>
<evidence type="ECO:0000256" key="14">
    <source>
        <dbReference type="ARBA" id="ARBA00022989"/>
    </source>
</evidence>
<keyword evidence="17" id="KW-0325">Glycoprotein</keyword>
<dbReference type="EMBL" id="CP126651">
    <property type="protein sequence ID" value="WJZ85246.1"/>
    <property type="molecule type" value="Genomic_DNA"/>
</dbReference>
<dbReference type="InterPro" id="IPR008271">
    <property type="entry name" value="Ser/Thr_kinase_AS"/>
</dbReference>
<dbReference type="PANTHER" id="PTHR27007">
    <property type="match status" value="1"/>
</dbReference>
<evidence type="ECO:0000256" key="15">
    <source>
        <dbReference type="ARBA" id="ARBA00023136"/>
    </source>
</evidence>
<comment type="subcellular location">
    <subcellularLocation>
        <location evidence="1">Cell membrane</location>
        <topology evidence="1">Single-pass type I membrane protein</topology>
    </subcellularLocation>
</comment>
<dbReference type="PROSITE" id="PS00107">
    <property type="entry name" value="PROTEIN_KINASE_ATP"/>
    <property type="match status" value="1"/>
</dbReference>
<evidence type="ECO:0000256" key="1">
    <source>
        <dbReference type="ARBA" id="ARBA00004251"/>
    </source>
</evidence>
<dbReference type="InterPro" id="IPR000719">
    <property type="entry name" value="Prot_kinase_dom"/>
</dbReference>
<dbReference type="EC" id="2.7.11.1" evidence="4"/>
<feature type="signal peptide" evidence="20">
    <location>
        <begin position="1"/>
        <end position="19"/>
    </location>
</feature>
<feature type="binding site" evidence="18">
    <location>
        <position position="372"/>
    </location>
    <ligand>
        <name>ATP</name>
        <dbReference type="ChEBI" id="CHEBI:30616"/>
    </ligand>
</feature>
<dbReference type="CDD" id="cd06899">
    <property type="entry name" value="lectin_legume_LecRK_Arcelin_ConA"/>
    <property type="match status" value="1"/>
</dbReference>
<keyword evidence="13 18" id="KW-0067">ATP-binding</keyword>